<keyword evidence="2" id="KW-0812">Transmembrane</keyword>
<evidence type="ECO:0000313" key="3">
    <source>
        <dbReference type="EMBL" id="GAA2486012.1"/>
    </source>
</evidence>
<dbReference type="Gene3D" id="2.40.50.660">
    <property type="match status" value="1"/>
</dbReference>
<protein>
    <recommendedName>
        <fullName evidence="5">DUF2500 domain-containing protein</fullName>
    </recommendedName>
</protein>
<evidence type="ECO:0000256" key="1">
    <source>
        <dbReference type="SAM" id="MobiDB-lite"/>
    </source>
</evidence>
<feature type="transmembrane region" description="Helical" evidence="2">
    <location>
        <begin position="12"/>
        <end position="31"/>
    </location>
</feature>
<keyword evidence="4" id="KW-1185">Reference proteome</keyword>
<gene>
    <name evidence="3" type="ORF">GCM10009858_24910</name>
</gene>
<organism evidence="3 4">
    <name type="scientific">Terrabacter carboxydivorans</name>
    <dbReference type="NCBI Taxonomy" id="619730"/>
    <lineage>
        <taxon>Bacteria</taxon>
        <taxon>Bacillati</taxon>
        <taxon>Actinomycetota</taxon>
        <taxon>Actinomycetes</taxon>
        <taxon>Micrococcales</taxon>
        <taxon>Intrasporangiaceae</taxon>
        <taxon>Terrabacter</taxon>
    </lineage>
</organism>
<reference evidence="3 4" key="1">
    <citation type="journal article" date="2019" name="Int. J. Syst. Evol. Microbiol.">
        <title>The Global Catalogue of Microorganisms (GCM) 10K type strain sequencing project: providing services to taxonomists for standard genome sequencing and annotation.</title>
        <authorList>
            <consortium name="The Broad Institute Genomics Platform"/>
            <consortium name="The Broad Institute Genome Sequencing Center for Infectious Disease"/>
            <person name="Wu L."/>
            <person name="Ma J."/>
        </authorList>
    </citation>
    <scope>NUCLEOTIDE SEQUENCE [LARGE SCALE GENOMIC DNA]</scope>
    <source>
        <strain evidence="3 4">JCM 16259</strain>
    </source>
</reference>
<dbReference type="EMBL" id="BAAARE010000010">
    <property type="protein sequence ID" value="GAA2486012.1"/>
    <property type="molecule type" value="Genomic_DNA"/>
</dbReference>
<proteinExistence type="predicted"/>
<dbReference type="Pfam" id="PF10694">
    <property type="entry name" value="DUF2500"/>
    <property type="match status" value="1"/>
</dbReference>
<keyword evidence="2" id="KW-0472">Membrane</keyword>
<feature type="region of interest" description="Disordered" evidence="1">
    <location>
        <begin position="61"/>
        <end position="86"/>
    </location>
</feature>
<evidence type="ECO:0000313" key="4">
    <source>
        <dbReference type="Proteomes" id="UP001500730"/>
    </source>
</evidence>
<dbReference type="InterPro" id="IPR019635">
    <property type="entry name" value="DUF2500"/>
</dbReference>
<name>A0ABN3LLE1_9MICO</name>
<accession>A0ABN3LLE1</accession>
<keyword evidence="2" id="KW-1133">Transmembrane helix</keyword>
<evidence type="ECO:0008006" key="5">
    <source>
        <dbReference type="Google" id="ProtNLM"/>
    </source>
</evidence>
<evidence type="ECO:0000256" key="2">
    <source>
        <dbReference type="SAM" id="Phobius"/>
    </source>
</evidence>
<sequence length="141" mass="15123">MFDMSGMEALVLLFIAVVGVLVVGTFAFVIVKGVSQWRANEASPLVSVDALVVSRRTDVRRRSGTTALPGADAGSPMVSGTPATSSTTYYVTFEEPSGERRELQVSGQDFGQLAEGDRGHLMHQGTRFKGFTRQNVVDGPQ</sequence>
<comment type="caution">
    <text evidence="3">The sequence shown here is derived from an EMBL/GenBank/DDBJ whole genome shotgun (WGS) entry which is preliminary data.</text>
</comment>
<dbReference type="Proteomes" id="UP001500730">
    <property type="component" value="Unassembled WGS sequence"/>
</dbReference>